<evidence type="ECO:0000256" key="1">
    <source>
        <dbReference type="SAM" id="MobiDB-lite"/>
    </source>
</evidence>
<dbReference type="STRING" id="240159.A0A4U5UMY8"/>
<accession>A0A4U5UMY8</accession>
<evidence type="ECO:0000313" key="3">
    <source>
        <dbReference type="Proteomes" id="UP000298787"/>
    </source>
</evidence>
<dbReference type="Proteomes" id="UP000298787">
    <property type="component" value="Chromosome 9"/>
</dbReference>
<name>A0A4U5UMY8_COLLU</name>
<reference evidence="2 3" key="1">
    <citation type="submission" date="2019-01" db="EMBL/GenBank/DDBJ databases">
        <title>Genome Assembly of Collichthys lucidus.</title>
        <authorList>
            <person name="Cai M."/>
            <person name="Xiao S."/>
        </authorList>
    </citation>
    <scope>NUCLEOTIDE SEQUENCE [LARGE SCALE GENOMIC DNA]</scope>
    <source>
        <strain evidence="2">JT15FE1705JMU</strain>
        <tissue evidence="2">Muscle</tissue>
    </source>
</reference>
<protein>
    <submittedName>
        <fullName evidence="2">Uncharacterized protein</fullName>
    </submittedName>
</protein>
<feature type="compositionally biased region" description="Low complexity" evidence="1">
    <location>
        <begin position="220"/>
        <end position="230"/>
    </location>
</feature>
<organism evidence="2 3">
    <name type="scientific">Collichthys lucidus</name>
    <name type="common">Big head croaker</name>
    <name type="synonym">Sciaena lucida</name>
    <dbReference type="NCBI Taxonomy" id="240159"/>
    <lineage>
        <taxon>Eukaryota</taxon>
        <taxon>Metazoa</taxon>
        <taxon>Chordata</taxon>
        <taxon>Craniata</taxon>
        <taxon>Vertebrata</taxon>
        <taxon>Euteleostomi</taxon>
        <taxon>Actinopterygii</taxon>
        <taxon>Neopterygii</taxon>
        <taxon>Teleostei</taxon>
        <taxon>Neoteleostei</taxon>
        <taxon>Acanthomorphata</taxon>
        <taxon>Eupercaria</taxon>
        <taxon>Sciaenidae</taxon>
        <taxon>Collichthys</taxon>
    </lineage>
</organism>
<dbReference type="EMBL" id="CM014086">
    <property type="protein sequence ID" value="TKS75680.1"/>
    <property type="molecule type" value="Genomic_DNA"/>
</dbReference>
<proteinExistence type="predicted"/>
<gene>
    <name evidence="2" type="ORF">D9C73_010159</name>
</gene>
<sequence>MVAWDIVGDKVLLVVTDNGSNIVKAVRLLSEKPRQEIEPSAHSTRLPPGDGLDDVSWEEEEPESESDEENGDISESGDFVHGWSVGDDDEAVGETPPHAGEVTRAGATSPGVPKEGSIEVAGTATGGGQGSSATKNHSSLSLEDSPSSAAGAAGERLLDGSKLPQPPSKLQWSPGKTEIKGLRLRINHPATGASRRTQGGGFWRSDTSQQPVTLRRDRTPATATTMATPPGHNHQEEAEKEEVTCSRTSIYKGVSYHPSSSRSVHWHSAI</sequence>
<feature type="compositionally biased region" description="Basic and acidic residues" evidence="1">
    <location>
        <begin position="233"/>
        <end position="244"/>
    </location>
</feature>
<feature type="compositionally biased region" description="Low complexity" evidence="1">
    <location>
        <begin position="131"/>
        <end position="148"/>
    </location>
</feature>
<dbReference type="AlphaFoldDB" id="A0A4U5UMY8"/>
<feature type="compositionally biased region" description="Acidic residues" evidence="1">
    <location>
        <begin position="51"/>
        <end position="72"/>
    </location>
</feature>
<evidence type="ECO:0000313" key="2">
    <source>
        <dbReference type="EMBL" id="TKS75680.1"/>
    </source>
</evidence>
<feature type="region of interest" description="Disordered" evidence="1">
    <location>
        <begin position="34"/>
        <end position="244"/>
    </location>
</feature>
<keyword evidence="3" id="KW-1185">Reference proteome</keyword>